<dbReference type="OrthoDB" id="9794888at2"/>
<dbReference type="SUPFAM" id="SSF48452">
    <property type="entry name" value="TPR-like"/>
    <property type="match status" value="1"/>
</dbReference>
<comment type="similarity">
    <text evidence="2">Belongs to the SusD family.</text>
</comment>
<evidence type="ECO:0000256" key="2">
    <source>
        <dbReference type="ARBA" id="ARBA00006275"/>
    </source>
</evidence>
<comment type="subcellular location">
    <subcellularLocation>
        <location evidence="1">Cell outer membrane</location>
    </subcellularLocation>
</comment>
<dbReference type="Proteomes" id="UP000283523">
    <property type="component" value="Unassembled WGS sequence"/>
</dbReference>
<reference evidence="8 9" key="1">
    <citation type="submission" date="2018-08" db="EMBL/GenBank/DDBJ databases">
        <title>Fibrisoma montanum sp. nov., isolated from Danxia mountain soil.</title>
        <authorList>
            <person name="Huang Y."/>
        </authorList>
    </citation>
    <scope>NUCLEOTIDE SEQUENCE [LARGE SCALE GENOMIC DNA]</scope>
    <source>
        <strain evidence="8 9">HYT19</strain>
    </source>
</reference>
<protein>
    <submittedName>
        <fullName evidence="8">RagB/SusD family nutrient uptake outer membrane protein</fullName>
    </submittedName>
</protein>
<proteinExistence type="inferred from homology"/>
<evidence type="ECO:0000259" key="7">
    <source>
        <dbReference type="Pfam" id="PF07980"/>
    </source>
</evidence>
<feature type="chain" id="PRO_5019203940" evidence="6">
    <location>
        <begin position="27"/>
        <end position="459"/>
    </location>
</feature>
<accession>A0A418LZA7</accession>
<dbReference type="GO" id="GO:0009279">
    <property type="term" value="C:cell outer membrane"/>
    <property type="evidence" value="ECO:0007669"/>
    <property type="project" value="UniProtKB-SubCell"/>
</dbReference>
<evidence type="ECO:0000256" key="5">
    <source>
        <dbReference type="ARBA" id="ARBA00023237"/>
    </source>
</evidence>
<keyword evidence="9" id="KW-1185">Reference proteome</keyword>
<evidence type="ECO:0000313" key="9">
    <source>
        <dbReference type="Proteomes" id="UP000283523"/>
    </source>
</evidence>
<evidence type="ECO:0000256" key="1">
    <source>
        <dbReference type="ARBA" id="ARBA00004442"/>
    </source>
</evidence>
<name>A0A418LZA7_9BACT</name>
<keyword evidence="3 6" id="KW-0732">Signal</keyword>
<feature type="domain" description="RagB/SusD" evidence="7">
    <location>
        <begin position="345"/>
        <end position="430"/>
    </location>
</feature>
<keyword evidence="5" id="KW-0998">Cell outer membrane</keyword>
<gene>
    <name evidence="8" type="ORF">DYU11_27350</name>
</gene>
<dbReference type="Gene3D" id="1.25.40.390">
    <property type="match status" value="2"/>
</dbReference>
<organism evidence="8 9">
    <name type="scientific">Fibrisoma montanum</name>
    <dbReference type="NCBI Taxonomy" id="2305895"/>
    <lineage>
        <taxon>Bacteria</taxon>
        <taxon>Pseudomonadati</taxon>
        <taxon>Bacteroidota</taxon>
        <taxon>Cytophagia</taxon>
        <taxon>Cytophagales</taxon>
        <taxon>Spirosomataceae</taxon>
        <taxon>Fibrisoma</taxon>
    </lineage>
</organism>
<keyword evidence="4" id="KW-0472">Membrane</keyword>
<sequence>MKKLLIYIPMLAGLLLLNACSFFELEAPNDPNNPSLGSVSQNASRTQVQNLVTGLESRHRDYVFTVTMLYGTMGRELWYLNASDPRWQTDWLGINGRTATANMFGYLPTYQNPYFAIRQALTTIDAVRNTNAFTDQEKNAVSGFAKTLMAYQYLVVAMGQYDNGIRIDVSDLQNPGPFLPINEALAQIKRIIDEGDTELSNAGTGNFPLRLTSGFTGNGFGTIAALRQMNRAIAARLAVYQQDWQGAISAVNSSFYNATGSLDAGPAHTYGAPPDSFNPLFFVLNANVTTMMVVHPSVLRDTIPGDARVRTKFFRRTAPVAVTADGTSLAGLFQDRRFPVNTSEVKFIRSEELALILAEANAQLGNTTAAVAAINRVRTAASIGPYTGATTRDALINEILFQRRYSLWAEPWGHRWVDLRRYDRLNAQNVDVTIDRGTIFRQLARPQAEINWDEYVKNR</sequence>
<evidence type="ECO:0000256" key="4">
    <source>
        <dbReference type="ARBA" id="ARBA00023136"/>
    </source>
</evidence>
<dbReference type="EMBL" id="QXED01000010">
    <property type="protein sequence ID" value="RIV18688.1"/>
    <property type="molecule type" value="Genomic_DNA"/>
</dbReference>
<feature type="signal peptide" evidence="6">
    <location>
        <begin position="1"/>
        <end position="26"/>
    </location>
</feature>
<evidence type="ECO:0000256" key="6">
    <source>
        <dbReference type="SAM" id="SignalP"/>
    </source>
</evidence>
<evidence type="ECO:0000256" key="3">
    <source>
        <dbReference type="ARBA" id="ARBA00022729"/>
    </source>
</evidence>
<evidence type="ECO:0000313" key="8">
    <source>
        <dbReference type="EMBL" id="RIV18688.1"/>
    </source>
</evidence>
<dbReference type="Pfam" id="PF07980">
    <property type="entry name" value="SusD_RagB"/>
    <property type="match status" value="1"/>
</dbReference>
<dbReference type="InterPro" id="IPR012944">
    <property type="entry name" value="SusD_RagB_dom"/>
</dbReference>
<dbReference type="InterPro" id="IPR011990">
    <property type="entry name" value="TPR-like_helical_dom_sf"/>
</dbReference>
<dbReference type="AlphaFoldDB" id="A0A418LZA7"/>
<dbReference type="RefSeq" id="WP_119670926.1">
    <property type="nucleotide sequence ID" value="NZ_QXED01000010.1"/>
</dbReference>
<comment type="caution">
    <text evidence="8">The sequence shown here is derived from an EMBL/GenBank/DDBJ whole genome shotgun (WGS) entry which is preliminary data.</text>
</comment>